<dbReference type="EC" id="6.3.1.5" evidence="8 10"/>
<evidence type="ECO:0000256" key="2">
    <source>
        <dbReference type="ARBA" id="ARBA00022598"/>
    </source>
</evidence>
<accession>A0A2A6WJH2</accession>
<evidence type="ECO:0000256" key="7">
    <source>
        <dbReference type="ARBA" id="ARBA00023027"/>
    </source>
</evidence>
<dbReference type="InterPro" id="IPR014729">
    <property type="entry name" value="Rossmann-like_a/b/a_fold"/>
</dbReference>
<dbReference type="GO" id="GO:0008795">
    <property type="term" value="F:NAD+ synthase activity"/>
    <property type="evidence" value="ECO:0007669"/>
    <property type="project" value="UniProtKB-UniRule"/>
</dbReference>
<evidence type="ECO:0000256" key="9">
    <source>
        <dbReference type="RuleBase" id="RU003811"/>
    </source>
</evidence>
<dbReference type="RefSeq" id="WP_001168311.1">
    <property type="nucleotide sequence ID" value="NZ_CP071936.1"/>
</dbReference>
<dbReference type="PANTHER" id="PTHR23090:SF9">
    <property type="entry name" value="GLUTAMINE-DEPENDENT NAD(+) SYNTHETASE"/>
    <property type="match status" value="1"/>
</dbReference>
<dbReference type="GO" id="GO:0005737">
    <property type="term" value="C:cytoplasm"/>
    <property type="evidence" value="ECO:0007669"/>
    <property type="project" value="InterPro"/>
</dbReference>
<evidence type="ECO:0000313" key="13">
    <source>
        <dbReference type="Proteomes" id="UP000276972"/>
    </source>
</evidence>
<reference evidence="12 13" key="1">
    <citation type="submission" date="2018-11" db="EMBL/GenBank/DDBJ databases">
        <authorList>
            <person name="Gutierrez A.J."/>
            <person name="Bravo M."/>
        </authorList>
    </citation>
    <scope>NUCLEOTIDE SEQUENCE [LARGE SCALE GENOMIC DNA]</scope>
    <source>
        <strain evidence="12 13">22388</strain>
    </source>
</reference>
<feature type="domain" description="NAD/GMP synthase" evidence="11">
    <location>
        <begin position="9"/>
        <end position="251"/>
    </location>
</feature>
<evidence type="ECO:0000256" key="5">
    <source>
        <dbReference type="ARBA" id="ARBA00022840"/>
    </source>
</evidence>
<proteinExistence type="inferred from homology"/>
<protein>
    <recommendedName>
        <fullName evidence="8 10">NH(3)-dependent NAD(+) synthetase</fullName>
        <ecNumber evidence="8 10">6.3.1.5</ecNumber>
    </recommendedName>
</protein>
<comment type="pathway">
    <text evidence="8">Cofactor biosynthesis; NAD(+) biosynthesis; NAD(+) from deamido-NAD(+) (ammonia route): step 1/1.</text>
</comment>
<dbReference type="AlphaFoldDB" id="A0A2A6WJH2"/>
<feature type="binding site" evidence="8">
    <location>
        <position position="37"/>
    </location>
    <ligand>
        <name>Mg(2+)</name>
        <dbReference type="ChEBI" id="CHEBI:18420"/>
    </ligand>
</feature>
<keyword evidence="3 8" id="KW-0479">Metal-binding</keyword>
<evidence type="ECO:0000313" key="12">
    <source>
        <dbReference type="EMBL" id="RPF68880.1"/>
    </source>
</evidence>
<feature type="binding site" evidence="8">
    <location>
        <begin position="31"/>
        <end position="38"/>
    </location>
    <ligand>
        <name>ATP</name>
        <dbReference type="ChEBI" id="CHEBI:30616"/>
    </ligand>
</feature>
<dbReference type="CDD" id="cd00553">
    <property type="entry name" value="NAD_synthase"/>
    <property type="match status" value="1"/>
</dbReference>
<comment type="function">
    <text evidence="8">Catalyzes the ATP-dependent amidation of deamido-NAD to form NAD. Uses ammonia as a nitrogen source.</text>
</comment>
<evidence type="ECO:0000256" key="10">
    <source>
        <dbReference type="RuleBase" id="RU003812"/>
    </source>
</evidence>
<dbReference type="UniPathway" id="UPA00253">
    <property type="reaction ID" value="UER00333"/>
</dbReference>
<keyword evidence="7 8" id="KW-0520">NAD</keyword>
<comment type="catalytic activity">
    <reaction evidence="8 10">
        <text>deamido-NAD(+) + NH4(+) + ATP = AMP + diphosphate + NAD(+) + H(+)</text>
        <dbReference type="Rhea" id="RHEA:21188"/>
        <dbReference type="ChEBI" id="CHEBI:15378"/>
        <dbReference type="ChEBI" id="CHEBI:28938"/>
        <dbReference type="ChEBI" id="CHEBI:30616"/>
        <dbReference type="ChEBI" id="CHEBI:33019"/>
        <dbReference type="ChEBI" id="CHEBI:57540"/>
        <dbReference type="ChEBI" id="CHEBI:58437"/>
        <dbReference type="ChEBI" id="CHEBI:456215"/>
        <dbReference type="EC" id="6.3.1.5"/>
    </reaction>
</comment>
<dbReference type="Pfam" id="PF02540">
    <property type="entry name" value="NAD_synthase"/>
    <property type="match status" value="1"/>
</dbReference>
<dbReference type="FunFam" id="3.40.50.620:FF:000106">
    <property type="entry name" value="Glutamine-dependent NAD(+) synthetase"/>
    <property type="match status" value="1"/>
</dbReference>
<evidence type="ECO:0000256" key="6">
    <source>
        <dbReference type="ARBA" id="ARBA00022842"/>
    </source>
</evidence>
<comment type="subunit">
    <text evidence="8">Homodimer.</text>
</comment>
<keyword evidence="5 8" id="KW-0067">ATP-binding</keyword>
<feature type="binding site" description="in other chain" evidence="8">
    <location>
        <position position="112"/>
    </location>
    <ligand>
        <name>deamido-NAD(+)</name>
        <dbReference type="ChEBI" id="CHEBI:58437"/>
        <note>ligand shared between two neighboring subunits</note>
    </ligand>
</feature>
<name>A0A2A6WJH2_HELPX</name>
<dbReference type="HAMAP" id="MF_00193">
    <property type="entry name" value="NadE_ammonia_dep"/>
    <property type="match status" value="1"/>
</dbReference>
<feature type="binding site" evidence="8">
    <location>
        <position position="137"/>
    </location>
    <ligand>
        <name>Mg(2+)</name>
        <dbReference type="ChEBI" id="CHEBI:18420"/>
    </ligand>
</feature>
<comment type="caution">
    <text evidence="12">The sequence shown here is derived from an EMBL/GenBank/DDBJ whole genome shotgun (WGS) entry which is preliminary data.</text>
</comment>
<organism evidence="12 13">
    <name type="scientific">Helicobacter pylori</name>
    <name type="common">Campylobacter pylori</name>
    <dbReference type="NCBI Taxonomy" id="210"/>
    <lineage>
        <taxon>Bacteria</taxon>
        <taxon>Pseudomonadati</taxon>
        <taxon>Campylobacterota</taxon>
        <taxon>Epsilonproteobacteria</taxon>
        <taxon>Campylobacterales</taxon>
        <taxon>Helicobacteraceae</taxon>
        <taxon>Helicobacter</taxon>
    </lineage>
</organism>
<dbReference type="PANTHER" id="PTHR23090">
    <property type="entry name" value="NH 3 /GLUTAMINE-DEPENDENT NAD + SYNTHETASE"/>
    <property type="match status" value="1"/>
</dbReference>
<dbReference type="NCBIfam" id="TIGR00552">
    <property type="entry name" value="nadE"/>
    <property type="match status" value="1"/>
</dbReference>
<evidence type="ECO:0000259" key="11">
    <source>
        <dbReference type="Pfam" id="PF02540"/>
    </source>
</evidence>
<feature type="binding site" evidence="8">
    <location>
        <position position="132"/>
    </location>
    <ligand>
        <name>ATP</name>
        <dbReference type="ChEBI" id="CHEBI:30616"/>
    </ligand>
</feature>
<evidence type="ECO:0000256" key="3">
    <source>
        <dbReference type="ARBA" id="ARBA00022723"/>
    </source>
</evidence>
<comment type="caution">
    <text evidence="8">Lacks conserved residue(s) required for the propagation of feature annotation.</text>
</comment>
<dbReference type="GO" id="GO:0046872">
    <property type="term" value="F:metal ion binding"/>
    <property type="evidence" value="ECO:0007669"/>
    <property type="project" value="UniProtKB-KW"/>
</dbReference>
<evidence type="ECO:0000256" key="8">
    <source>
        <dbReference type="HAMAP-Rule" id="MF_00193"/>
    </source>
</evidence>
<feature type="binding site" evidence="8">
    <location>
        <position position="161"/>
    </location>
    <ligand>
        <name>ATP</name>
        <dbReference type="ChEBI" id="CHEBI:30616"/>
    </ligand>
</feature>
<gene>
    <name evidence="8" type="primary">nadE</name>
    <name evidence="12" type="ORF">EGV97_05805</name>
</gene>
<dbReference type="InterPro" id="IPR022310">
    <property type="entry name" value="NAD/GMP_synthase"/>
</dbReference>
<dbReference type="GO" id="GO:0003952">
    <property type="term" value="F:NAD+ synthase (glutamine-hydrolyzing) activity"/>
    <property type="evidence" value="ECO:0007669"/>
    <property type="project" value="InterPro"/>
</dbReference>
<dbReference type="GO" id="GO:0004359">
    <property type="term" value="F:glutaminase activity"/>
    <property type="evidence" value="ECO:0007669"/>
    <property type="project" value="InterPro"/>
</dbReference>
<dbReference type="InterPro" id="IPR022926">
    <property type="entry name" value="NH(3)-dep_NAD(+)_synth"/>
</dbReference>
<dbReference type="EMBL" id="RPFP01000027">
    <property type="protein sequence ID" value="RPF68880.1"/>
    <property type="molecule type" value="Genomic_DNA"/>
</dbReference>
<feature type="binding site" evidence="8">
    <location>
        <position position="183"/>
    </location>
    <ligand>
        <name>ATP</name>
        <dbReference type="ChEBI" id="CHEBI:30616"/>
    </ligand>
</feature>
<dbReference type="Proteomes" id="UP000276972">
    <property type="component" value="Unassembled WGS sequence"/>
</dbReference>
<dbReference type="NCBIfam" id="NF010587">
    <property type="entry name" value="PRK13980.1"/>
    <property type="match status" value="1"/>
</dbReference>
<dbReference type="SUPFAM" id="SSF52402">
    <property type="entry name" value="Adenine nucleotide alpha hydrolases-like"/>
    <property type="match status" value="1"/>
</dbReference>
<dbReference type="GO" id="GO:0005524">
    <property type="term" value="F:ATP binding"/>
    <property type="evidence" value="ECO:0007669"/>
    <property type="project" value="UniProtKB-UniRule"/>
</dbReference>
<dbReference type="GO" id="GO:0009435">
    <property type="term" value="P:NAD+ biosynthetic process"/>
    <property type="evidence" value="ECO:0007669"/>
    <property type="project" value="UniProtKB-UniRule"/>
</dbReference>
<evidence type="ECO:0000256" key="1">
    <source>
        <dbReference type="ARBA" id="ARBA00005859"/>
    </source>
</evidence>
<dbReference type="InterPro" id="IPR003694">
    <property type="entry name" value="NAD_synthase"/>
</dbReference>
<keyword evidence="2 8" id="KW-0436">Ligase</keyword>
<evidence type="ECO:0000256" key="4">
    <source>
        <dbReference type="ARBA" id="ARBA00022741"/>
    </source>
</evidence>
<comment type="similarity">
    <text evidence="1 8 9">Belongs to the NAD synthetase family.</text>
</comment>
<sequence>MQKDYQKLIVYLCDFLEKEVQKKGFKKVVYGLSGGLDSAVVGVLCQKVFKENAHALLMPSSVSMPESKTDALTLCEKFSIPYTEYSIAPYDAIFGSHFKDASLTRKGNFCARLRMAFLYDYSLKSDSLVIGTSNKSERMLGYGTLFGDLACAINPIGELFKTEVYELAYYLNIPKKILNKPPSADLFVGQSDEKDLGYPYSVIDPLLKDIEALFQNKPIDAETLTQLGYDEILVKNITSRIQKNAFKLKLPTIAKRFNPNEKR</sequence>
<keyword evidence="4 8" id="KW-0547">Nucleotide-binding</keyword>
<keyword evidence="6 8" id="KW-0460">Magnesium</keyword>
<dbReference type="Gene3D" id="3.40.50.620">
    <property type="entry name" value="HUPs"/>
    <property type="match status" value="1"/>
</dbReference>